<evidence type="ECO:0000256" key="1">
    <source>
        <dbReference type="ARBA" id="ARBA00004123"/>
    </source>
</evidence>
<evidence type="ECO:0000313" key="9">
    <source>
        <dbReference type="Proteomes" id="UP000191672"/>
    </source>
</evidence>
<dbReference type="GO" id="GO:0046983">
    <property type="term" value="F:protein dimerization activity"/>
    <property type="evidence" value="ECO:0007669"/>
    <property type="project" value="InterPro"/>
</dbReference>
<evidence type="ECO:0000259" key="7">
    <source>
        <dbReference type="Pfam" id="PF05699"/>
    </source>
</evidence>
<comment type="subcellular location">
    <subcellularLocation>
        <location evidence="1">Nucleus</location>
    </subcellularLocation>
</comment>
<keyword evidence="5" id="KW-0539">Nucleus</keyword>
<evidence type="ECO:0000256" key="4">
    <source>
        <dbReference type="ARBA" id="ARBA00022833"/>
    </source>
</evidence>
<keyword evidence="4" id="KW-0862">Zinc</keyword>
<feature type="domain" description="HAT C-terminal dimerisation" evidence="7">
    <location>
        <begin position="587"/>
        <end position="648"/>
    </location>
</feature>
<dbReference type="Proteomes" id="UP000191672">
    <property type="component" value="Unassembled WGS sequence"/>
</dbReference>
<feature type="region of interest" description="Disordered" evidence="6">
    <location>
        <begin position="1"/>
        <end position="35"/>
    </location>
</feature>
<dbReference type="GO" id="GO:0008270">
    <property type="term" value="F:zinc ion binding"/>
    <property type="evidence" value="ECO:0007669"/>
    <property type="project" value="UniProtKB-KW"/>
</dbReference>
<evidence type="ECO:0000256" key="3">
    <source>
        <dbReference type="ARBA" id="ARBA00022771"/>
    </source>
</evidence>
<feature type="non-terminal residue" evidence="8">
    <location>
        <position position="739"/>
    </location>
</feature>
<feature type="compositionally biased region" description="Basic and acidic residues" evidence="6">
    <location>
        <begin position="708"/>
        <end position="739"/>
    </location>
</feature>
<reference evidence="9" key="1">
    <citation type="journal article" date="2017" name="Nat. Microbiol.">
        <title>Global analysis of biosynthetic gene clusters reveals vast potential of secondary metabolite production in Penicillium species.</title>
        <authorList>
            <person name="Nielsen J.C."/>
            <person name="Grijseels S."/>
            <person name="Prigent S."/>
            <person name="Ji B."/>
            <person name="Dainat J."/>
            <person name="Nielsen K.F."/>
            <person name="Frisvad J.C."/>
            <person name="Workman M."/>
            <person name="Nielsen J."/>
        </authorList>
    </citation>
    <scope>NUCLEOTIDE SEQUENCE [LARGE SCALE GENOMIC DNA]</scope>
    <source>
        <strain evidence="9">IBT 31811</strain>
    </source>
</reference>
<protein>
    <recommendedName>
        <fullName evidence="7">HAT C-terminal dimerisation domain-containing protein</fullName>
    </recommendedName>
</protein>
<accession>A0A1V6P722</accession>
<dbReference type="GO" id="GO:0005634">
    <property type="term" value="C:nucleus"/>
    <property type="evidence" value="ECO:0007669"/>
    <property type="project" value="UniProtKB-SubCell"/>
</dbReference>
<dbReference type="PANTHER" id="PTHR46481:SF10">
    <property type="entry name" value="ZINC FINGER BED DOMAIN-CONTAINING PROTEIN 39"/>
    <property type="match status" value="1"/>
</dbReference>
<evidence type="ECO:0000256" key="5">
    <source>
        <dbReference type="ARBA" id="ARBA00023242"/>
    </source>
</evidence>
<dbReference type="AlphaFoldDB" id="A0A1V6P722"/>
<proteinExistence type="predicted"/>
<sequence length="739" mass="84787">MSRTQQSPFSSSIYDSDFDNYTPRNHPFTPDLSESQETLPSFDTDFLRPTIPPTITSSFTRVGPGRKKVYFLYDEMLHNDWVAHSSDGAAKVMCKRCGQILEHPNFVRETMDGKKQRQGTSTMKGHLSSAGCIKATQGQGTNISRFLQPKMAQSAPRVPDIPSAKTIRRRLHSSVQQQQENILKALPEDTKISIALDCWTSPFTQAFMAITGYFIDKDWQYREVLLGFEPLHGPHSGVNLSSVLLDILLQHKIEDRVFASTTDNASNNQTLVDTLQQAISEDTTLIRVPCLAHVIQLSLNELLGHIKACPLNESTETRWTEQRSQLARANATKQDITSTLSKIRNLAIYVNASPQRRETFYNLQSETTKLTPLQDVKTRWNTTFLMLRRAKRLQSFFQPFCDEYERPDMVLDDEEWRQVDYLLYITQPFFDFTVELSKTRDATTHHVFLIYNKLFEHLELSITQLTRKRITWKRQMLQALQAARKKLDEYYSETDNVRGHLYAITTMLAPANKFQFFQTDDWDDRWRTTYRKSLDNHLTLYKERLAQQQASPPSLPSGGGISRLDSMVKPKRPRSTIAGDELSQYLDSAPLVFWRENAHRFPTLAALARDVLSVPATGAGVERLFNTARDICHYRRGRLSATIIQELMMFLCTSTFEIEEEQAAFLQEFFTRDEIEAAKEEKEPTPDTVSVDPISDTEEEQTQEGEEVQGRGDRQVVTDHDTDPPLPSHEEENTQIRAS</sequence>
<name>A0A1V6P722_9EURO</name>
<evidence type="ECO:0000256" key="6">
    <source>
        <dbReference type="SAM" id="MobiDB-lite"/>
    </source>
</evidence>
<evidence type="ECO:0000256" key="2">
    <source>
        <dbReference type="ARBA" id="ARBA00022723"/>
    </source>
</evidence>
<keyword evidence="9" id="KW-1185">Reference proteome</keyword>
<feature type="region of interest" description="Disordered" evidence="6">
    <location>
        <begin position="677"/>
        <end position="739"/>
    </location>
</feature>
<feature type="compositionally biased region" description="Polar residues" evidence="6">
    <location>
        <begin position="1"/>
        <end position="14"/>
    </location>
</feature>
<dbReference type="PANTHER" id="PTHR46481">
    <property type="entry name" value="ZINC FINGER BED DOMAIN-CONTAINING PROTEIN 4"/>
    <property type="match status" value="1"/>
</dbReference>
<evidence type="ECO:0000313" key="8">
    <source>
        <dbReference type="EMBL" id="OQD72673.1"/>
    </source>
</evidence>
<gene>
    <name evidence="8" type="ORF">PENANT_c235G01537</name>
</gene>
<dbReference type="InterPro" id="IPR008906">
    <property type="entry name" value="HATC_C_dom"/>
</dbReference>
<feature type="compositionally biased region" description="Acidic residues" evidence="6">
    <location>
        <begin position="695"/>
        <end position="707"/>
    </location>
</feature>
<comment type="caution">
    <text evidence="8">The sequence shown here is derived from an EMBL/GenBank/DDBJ whole genome shotgun (WGS) entry which is preliminary data.</text>
</comment>
<dbReference type="InterPro" id="IPR012337">
    <property type="entry name" value="RNaseH-like_sf"/>
</dbReference>
<keyword evidence="2" id="KW-0479">Metal-binding</keyword>
<keyword evidence="3" id="KW-0863">Zinc-finger</keyword>
<dbReference type="EMBL" id="MDYN01000235">
    <property type="protein sequence ID" value="OQD72673.1"/>
    <property type="molecule type" value="Genomic_DNA"/>
</dbReference>
<dbReference type="InterPro" id="IPR052035">
    <property type="entry name" value="ZnF_BED_domain_contain"/>
</dbReference>
<dbReference type="Pfam" id="PF05699">
    <property type="entry name" value="Dimer_Tnp_hAT"/>
    <property type="match status" value="1"/>
</dbReference>
<organism evidence="8 9">
    <name type="scientific">Penicillium antarcticum</name>
    <dbReference type="NCBI Taxonomy" id="416450"/>
    <lineage>
        <taxon>Eukaryota</taxon>
        <taxon>Fungi</taxon>
        <taxon>Dikarya</taxon>
        <taxon>Ascomycota</taxon>
        <taxon>Pezizomycotina</taxon>
        <taxon>Eurotiomycetes</taxon>
        <taxon>Eurotiomycetidae</taxon>
        <taxon>Eurotiales</taxon>
        <taxon>Aspergillaceae</taxon>
        <taxon>Penicillium</taxon>
    </lineage>
</organism>
<feature type="region of interest" description="Disordered" evidence="6">
    <location>
        <begin position="547"/>
        <end position="567"/>
    </location>
</feature>
<dbReference type="SUPFAM" id="SSF53098">
    <property type="entry name" value="Ribonuclease H-like"/>
    <property type="match status" value="1"/>
</dbReference>